<dbReference type="GO" id="GO:0005576">
    <property type="term" value="C:extracellular region"/>
    <property type="evidence" value="ECO:0007669"/>
    <property type="project" value="TreeGrafter"/>
</dbReference>
<accession>A0A1Y6LN74</accession>
<dbReference type="Gene3D" id="3.20.20.80">
    <property type="entry name" value="Glycosidases"/>
    <property type="match status" value="1"/>
</dbReference>
<dbReference type="GO" id="GO:0004568">
    <property type="term" value="F:chitinase activity"/>
    <property type="evidence" value="ECO:0007669"/>
    <property type="project" value="TreeGrafter"/>
</dbReference>
<evidence type="ECO:0000256" key="2">
    <source>
        <dbReference type="ARBA" id="ARBA00023295"/>
    </source>
</evidence>
<organism evidence="4 5">
    <name type="scientific">Zymoseptoria tritici ST99CH_1A5</name>
    <dbReference type="NCBI Taxonomy" id="1276529"/>
    <lineage>
        <taxon>Eukaryota</taxon>
        <taxon>Fungi</taxon>
        <taxon>Dikarya</taxon>
        <taxon>Ascomycota</taxon>
        <taxon>Pezizomycotina</taxon>
        <taxon>Dothideomycetes</taxon>
        <taxon>Dothideomycetidae</taxon>
        <taxon>Mycosphaerellales</taxon>
        <taxon>Mycosphaerellaceae</taxon>
        <taxon>Zymoseptoria</taxon>
    </lineage>
</organism>
<evidence type="ECO:0000313" key="5">
    <source>
        <dbReference type="Proteomes" id="UP000215453"/>
    </source>
</evidence>
<dbReference type="SUPFAM" id="SSF51445">
    <property type="entry name" value="(Trans)glycosidases"/>
    <property type="match status" value="1"/>
</dbReference>
<sequence length="191" mass="20886">MKVDGWDMDIEDNSNDWASNCLGTLVNSVRGYFSDDSDYTYYISGAPQCPHPDAAMGNSIMEAQYDYLMIQFYNNFCASTDLVKDPNDNPDSDGSGGYFDFGEWPAYISGGASKNAKIHVGLPGSKSETPASNSFDYVPTKGLPTVLQNSKNAAGYNGFMIFDAGDSDMINVNGCDYEQQVRRIIDTGRTC</sequence>
<proteinExistence type="predicted"/>
<keyword evidence="1" id="KW-0378">Hydrolase</keyword>
<dbReference type="PANTHER" id="PTHR45708:SF49">
    <property type="entry name" value="ENDOCHITINASE"/>
    <property type="match status" value="1"/>
</dbReference>
<name>A0A1Y6LN74_ZYMTR</name>
<dbReference type="InterPro" id="IPR001223">
    <property type="entry name" value="Glyco_hydro18_cat"/>
</dbReference>
<dbReference type="EMBL" id="LT882680">
    <property type="protein sequence ID" value="SMY24898.1"/>
    <property type="molecule type" value="Genomic_DNA"/>
</dbReference>
<protein>
    <recommendedName>
        <fullName evidence="3">GH18 domain-containing protein</fullName>
    </recommendedName>
</protein>
<gene>
    <name evidence="4" type="ORF">ZT1A5_G6340</name>
</gene>
<dbReference type="PANTHER" id="PTHR45708">
    <property type="entry name" value="ENDOCHITINASE"/>
    <property type="match status" value="1"/>
</dbReference>
<evidence type="ECO:0000256" key="1">
    <source>
        <dbReference type="ARBA" id="ARBA00022801"/>
    </source>
</evidence>
<keyword evidence="2" id="KW-0326">Glycosidase</keyword>
<dbReference type="AlphaFoldDB" id="A0A1Y6LN74"/>
<evidence type="ECO:0000259" key="3">
    <source>
        <dbReference type="PROSITE" id="PS51910"/>
    </source>
</evidence>
<dbReference type="InterPro" id="IPR017853">
    <property type="entry name" value="GH"/>
</dbReference>
<feature type="domain" description="GH18" evidence="3">
    <location>
        <begin position="1"/>
        <end position="191"/>
    </location>
</feature>
<evidence type="ECO:0000313" key="4">
    <source>
        <dbReference type="EMBL" id="SMY24898.1"/>
    </source>
</evidence>
<dbReference type="PROSITE" id="PS51910">
    <property type="entry name" value="GH18_2"/>
    <property type="match status" value="1"/>
</dbReference>
<dbReference type="InterPro" id="IPR050542">
    <property type="entry name" value="Glycosyl_Hydrlase18_Chitinase"/>
</dbReference>
<dbReference type="GO" id="GO:0005975">
    <property type="term" value="P:carbohydrate metabolic process"/>
    <property type="evidence" value="ECO:0007669"/>
    <property type="project" value="InterPro"/>
</dbReference>
<reference evidence="4 5" key="1">
    <citation type="submission" date="2016-10" db="EMBL/GenBank/DDBJ databases">
        <authorList>
            <person name="Varghese N."/>
        </authorList>
    </citation>
    <scope>NUCLEOTIDE SEQUENCE [LARGE SCALE GENOMIC DNA]</scope>
</reference>
<dbReference type="Proteomes" id="UP000215453">
    <property type="component" value="Chromosome 5"/>
</dbReference>